<comment type="caution">
    <text evidence="6">The sequence shown here is derived from an EMBL/GenBank/DDBJ whole genome shotgun (WGS) entry which is preliminary data.</text>
</comment>
<name>A0A368XRV5_9BACI</name>
<dbReference type="GO" id="GO:0004792">
    <property type="term" value="F:thiosulfate-cyanide sulfurtransferase activity"/>
    <property type="evidence" value="ECO:0007669"/>
    <property type="project" value="UniProtKB-EC"/>
</dbReference>
<sequence length="307" mass="33838">MKRKALLFIAIILSILLVACGQSESSSSNGSNTDESSYENSELLVDTEWVANHVEDDAVTFIDTRREGYEGGHLPEAIPFSTGELSDEAAEYDGILVDADTFAEKMQGIGVNQEDTIVIYDDGSSLSAARLFYALEYYGHENVKIYNGGFTAWLNDGEDVSTETNEAQTGDFVATANEEKVCDLNTLQASIDDENIVVLDTRSEEEYTGEEVRAERGGHVPDAVHIEWSDAITDEDGVSKFKSAEALAEMYEDKGVTKDKTVIPYCQTNVRGAHTYFTLRLLGYDSVKPYEGSWAEYGNVSDTKIEN</sequence>
<gene>
    <name evidence="6" type="ORF">DFR57_107168</name>
</gene>
<dbReference type="SUPFAM" id="SSF52821">
    <property type="entry name" value="Rhodanese/Cell cycle control phosphatase"/>
    <property type="match status" value="2"/>
</dbReference>
<keyword evidence="6" id="KW-0670">Pyruvate</keyword>
<comment type="catalytic activity">
    <reaction evidence="2">
        <text>thiosulfate + hydrogen cyanide = thiocyanate + sulfite + 2 H(+)</text>
        <dbReference type="Rhea" id="RHEA:16881"/>
        <dbReference type="ChEBI" id="CHEBI:15378"/>
        <dbReference type="ChEBI" id="CHEBI:17359"/>
        <dbReference type="ChEBI" id="CHEBI:18022"/>
        <dbReference type="ChEBI" id="CHEBI:18407"/>
        <dbReference type="ChEBI" id="CHEBI:33542"/>
        <dbReference type="EC" id="2.8.1.1"/>
    </reaction>
</comment>
<dbReference type="InterPro" id="IPR051126">
    <property type="entry name" value="Thiosulfate_sulfurtransferase"/>
</dbReference>
<evidence type="ECO:0000256" key="3">
    <source>
        <dbReference type="RuleBase" id="RU000507"/>
    </source>
</evidence>
<feature type="domain" description="Rhodanese" evidence="5">
    <location>
        <begin position="192"/>
        <end position="306"/>
    </location>
</feature>
<evidence type="ECO:0000259" key="5">
    <source>
        <dbReference type="PROSITE" id="PS50206"/>
    </source>
</evidence>
<dbReference type="PROSITE" id="PS51257">
    <property type="entry name" value="PROKAR_LIPOPROTEIN"/>
    <property type="match status" value="1"/>
</dbReference>
<dbReference type="InterPro" id="IPR036873">
    <property type="entry name" value="Rhodanese-like_dom_sf"/>
</dbReference>
<dbReference type="Gene3D" id="3.40.250.10">
    <property type="entry name" value="Rhodanese-like domain"/>
    <property type="match status" value="2"/>
</dbReference>
<proteinExistence type="predicted"/>
<evidence type="ECO:0000313" key="7">
    <source>
        <dbReference type="Proteomes" id="UP000252585"/>
    </source>
</evidence>
<dbReference type="InterPro" id="IPR001763">
    <property type="entry name" value="Rhodanese-like_dom"/>
</dbReference>
<keyword evidence="4" id="KW-0732">Signal</keyword>
<dbReference type="PROSITE" id="PS50206">
    <property type="entry name" value="RHODANESE_3"/>
    <property type="match status" value="2"/>
</dbReference>
<dbReference type="CDD" id="cd01449">
    <property type="entry name" value="TST_Repeat_2"/>
    <property type="match status" value="1"/>
</dbReference>
<dbReference type="Proteomes" id="UP000252585">
    <property type="component" value="Unassembled WGS sequence"/>
</dbReference>
<dbReference type="RefSeq" id="WP_170132958.1">
    <property type="nucleotide sequence ID" value="NZ_QPJJ01000007.1"/>
</dbReference>
<dbReference type="Pfam" id="PF00581">
    <property type="entry name" value="Rhodanese"/>
    <property type="match status" value="2"/>
</dbReference>
<feature type="chain" id="PRO_5038815426" description="Sulfurtransferase" evidence="4">
    <location>
        <begin position="20"/>
        <end position="307"/>
    </location>
</feature>
<dbReference type="PANTHER" id="PTHR43855:SF1">
    <property type="entry name" value="THIOSULFATE SULFURTRANSFERASE"/>
    <property type="match status" value="1"/>
</dbReference>
<reference evidence="6 7" key="1">
    <citation type="submission" date="2018-07" db="EMBL/GenBank/DDBJ databases">
        <title>Genomic Encyclopedia of Type Strains, Phase IV (KMG-IV): sequencing the most valuable type-strain genomes for metagenomic binning, comparative biology and taxonomic classification.</title>
        <authorList>
            <person name="Goeker M."/>
        </authorList>
    </citation>
    <scope>NUCLEOTIDE SEQUENCE [LARGE SCALE GENOMIC DNA]</scope>
    <source>
        <strain evidence="6 7">DSM 27696</strain>
    </source>
</reference>
<feature type="domain" description="Rhodanese" evidence="5">
    <location>
        <begin position="55"/>
        <end position="162"/>
    </location>
</feature>
<keyword evidence="1" id="KW-0677">Repeat</keyword>
<dbReference type="EMBL" id="QPJJ01000007">
    <property type="protein sequence ID" value="RCW69778.1"/>
    <property type="molecule type" value="Genomic_DNA"/>
</dbReference>
<keyword evidence="7" id="KW-1185">Reference proteome</keyword>
<dbReference type="CDD" id="cd01448">
    <property type="entry name" value="TST_Repeat_1"/>
    <property type="match status" value="1"/>
</dbReference>
<feature type="signal peptide" evidence="4">
    <location>
        <begin position="1"/>
        <end position="19"/>
    </location>
</feature>
<dbReference type="AlphaFoldDB" id="A0A368XRV5"/>
<dbReference type="SMART" id="SM00450">
    <property type="entry name" value="RHOD"/>
    <property type="match status" value="2"/>
</dbReference>
<evidence type="ECO:0000256" key="1">
    <source>
        <dbReference type="ARBA" id="ARBA00022737"/>
    </source>
</evidence>
<dbReference type="PROSITE" id="PS00683">
    <property type="entry name" value="RHODANESE_2"/>
    <property type="match status" value="1"/>
</dbReference>
<evidence type="ECO:0000256" key="4">
    <source>
        <dbReference type="SAM" id="SignalP"/>
    </source>
</evidence>
<dbReference type="PANTHER" id="PTHR43855">
    <property type="entry name" value="THIOSULFATE SULFURTRANSFERASE"/>
    <property type="match status" value="1"/>
</dbReference>
<dbReference type="InterPro" id="IPR001307">
    <property type="entry name" value="Thiosulphate_STrfase_CS"/>
</dbReference>
<evidence type="ECO:0000313" key="6">
    <source>
        <dbReference type="EMBL" id="RCW69778.1"/>
    </source>
</evidence>
<accession>A0A368XRV5</accession>
<keyword evidence="3 6" id="KW-0808">Transferase</keyword>
<protein>
    <recommendedName>
        <fullName evidence="3">Sulfurtransferase</fullName>
    </recommendedName>
</protein>
<evidence type="ECO:0000256" key="2">
    <source>
        <dbReference type="ARBA" id="ARBA00047549"/>
    </source>
</evidence>
<organism evidence="6 7">
    <name type="scientific">Saliterribacillus persicus</name>
    <dbReference type="NCBI Taxonomy" id="930114"/>
    <lineage>
        <taxon>Bacteria</taxon>
        <taxon>Bacillati</taxon>
        <taxon>Bacillota</taxon>
        <taxon>Bacilli</taxon>
        <taxon>Bacillales</taxon>
        <taxon>Bacillaceae</taxon>
        <taxon>Saliterribacillus</taxon>
    </lineage>
</organism>